<keyword evidence="9" id="KW-1185">Reference proteome</keyword>
<dbReference type="HOGENOM" id="CLU_000445_114_39_7"/>
<evidence type="ECO:0000256" key="1">
    <source>
        <dbReference type="ARBA" id="ARBA00000085"/>
    </source>
</evidence>
<dbReference type="SUPFAM" id="SSF55785">
    <property type="entry name" value="PYP-like sensor domain (PAS domain)"/>
    <property type="match status" value="1"/>
</dbReference>
<feature type="region of interest" description="Disordered" evidence="4">
    <location>
        <begin position="384"/>
        <end position="405"/>
    </location>
</feature>
<dbReference type="PANTHER" id="PTHR43065">
    <property type="entry name" value="SENSOR HISTIDINE KINASE"/>
    <property type="match status" value="1"/>
</dbReference>
<dbReference type="InterPro" id="IPR035965">
    <property type="entry name" value="PAS-like_dom_sf"/>
</dbReference>
<feature type="domain" description="Histidine kinase" evidence="5">
    <location>
        <begin position="162"/>
        <end position="400"/>
    </location>
</feature>
<dbReference type="KEGG" id="gpi:GPICK_15080"/>
<dbReference type="EMBL" id="CP009788">
    <property type="protein sequence ID" value="AJE04957.1"/>
    <property type="molecule type" value="Genomic_DNA"/>
</dbReference>
<feature type="domain" description="PAC" evidence="7">
    <location>
        <begin position="1"/>
        <end position="17"/>
    </location>
</feature>
<evidence type="ECO:0000313" key="9">
    <source>
        <dbReference type="Proteomes" id="UP000057609"/>
    </source>
</evidence>
<dbReference type="InterPro" id="IPR000700">
    <property type="entry name" value="PAS-assoc_C"/>
</dbReference>
<proteinExistence type="predicted"/>
<dbReference type="PROSITE" id="PS50109">
    <property type="entry name" value="HIS_KIN"/>
    <property type="match status" value="1"/>
</dbReference>
<organism evidence="8 9">
    <name type="scientific">Geobacter pickeringii</name>
    <dbReference type="NCBI Taxonomy" id="345632"/>
    <lineage>
        <taxon>Bacteria</taxon>
        <taxon>Pseudomonadati</taxon>
        <taxon>Thermodesulfobacteriota</taxon>
        <taxon>Desulfuromonadia</taxon>
        <taxon>Geobacterales</taxon>
        <taxon>Geobacteraceae</taxon>
        <taxon>Geobacter</taxon>
    </lineage>
</organism>
<gene>
    <name evidence="8" type="ORF">GPICK_15080</name>
</gene>
<evidence type="ECO:0000259" key="6">
    <source>
        <dbReference type="PROSITE" id="PS50112"/>
    </source>
</evidence>
<protein>
    <recommendedName>
        <fullName evidence="2">histidine kinase</fullName>
        <ecNumber evidence="2">2.7.13.3</ecNumber>
    </recommendedName>
</protein>
<dbReference type="AlphaFoldDB" id="A0A0B5BET2"/>
<evidence type="ECO:0000259" key="7">
    <source>
        <dbReference type="PROSITE" id="PS50113"/>
    </source>
</evidence>
<dbReference type="PROSITE" id="PS50113">
    <property type="entry name" value="PAC"/>
    <property type="match status" value="1"/>
</dbReference>
<feature type="domain" description="PAS" evidence="6">
    <location>
        <begin position="18"/>
        <end position="61"/>
    </location>
</feature>
<feature type="compositionally biased region" description="Low complexity" evidence="4">
    <location>
        <begin position="386"/>
        <end position="405"/>
    </location>
</feature>
<dbReference type="InterPro" id="IPR005467">
    <property type="entry name" value="His_kinase_dom"/>
</dbReference>
<dbReference type="SUPFAM" id="SSF55874">
    <property type="entry name" value="ATPase domain of HSP90 chaperone/DNA topoisomerase II/histidine kinase"/>
    <property type="match status" value="1"/>
</dbReference>
<dbReference type="InterPro" id="IPR004358">
    <property type="entry name" value="Sig_transdc_His_kin-like_C"/>
</dbReference>
<dbReference type="CDD" id="cd00082">
    <property type="entry name" value="HisKA"/>
    <property type="match status" value="1"/>
</dbReference>
<dbReference type="Gene3D" id="1.10.287.130">
    <property type="match status" value="1"/>
</dbReference>
<dbReference type="EC" id="2.7.13.3" evidence="2"/>
<keyword evidence="3" id="KW-0597">Phosphoprotein</keyword>
<dbReference type="SMART" id="SM00091">
    <property type="entry name" value="PAS"/>
    <property type="match status" value="1"/>
</dbReference>
<evidence type="ECO:0000256" key="4">
    <source>
        <dbReference type="SAM" id="MobiDB-lite"/>
    </source>
</evidence>
<dbReference type="Gene3D" id="3.30.565.10">
    <property type="entry name" value="Histidine kinase-like ATPase, C-terminal domain"/>
    <property type="match status" value="1"/>
</dbReference>
<dbReference type="Pfam" id="PF02518">
    <property type="entry name" value="HATPase_c"/>
    <property type="match status" value="1"/>
</dbReference>
<sequence length="405" mass="44474">MARDIEGRKRAEEALRESEERFREIFGQNEDAIVLLRRENFDVLDANPAAERLFGFSRGELARLGPWSFIAPEEYNSFVRAVPPPGEAAVFHMDRLGNIRKSGEAIIVSIWGKTIRLRSEEVIYCSIRNITDRLRLEEEARNTQARLIHANKMTSLGVLVSGIAHEINNPNTFIQGNAGILEKIWLDVMPILARHREEGGCITLGGLPFEDIERIVPRLLLGLKEGSRRISAIVGNLKDFAREDKSAGRSAIDVNKIIRDAALILSHHIHRQTDAFQLRLDDTIPPAAGKAQQVEQVVINLIMNGLQSLSGRGAGLTVSSRLDRDAAAVVITVRDEGEGMSKEVLARLTEPFFTTKLERGGTGLGLSICASIIQEHNGSLQFESSPGAGTTATVTLPAAPAEGIR</sequence>
<evidence type="ECO:0000259" key="5">
    <source>
        <dbReference type="PROSITE" id="PS50109"/>
    </source>
</evidence>
<dbReference type="Pfam" id="PF13426">
    <property type="entry name" value="PAS_9"/>
    <property type="match status" value="1"/>
</dbReference>
<comment type="catalytic activity">
    <reaction evidence="1">
        <text>ATP + protein L-histidine = ADP + protein N-phospho-L-histidine.</text>
        <dbReference type="EC" id="2.7.13.3"/>
    </reaction>
</comment>
<dbReference type="InterPro" id="IPR003594">
    <property type="entry name" value="HATPase_dom"/>
</dbReference>
<keyword evidence="8" id="KW-0418">Kinase</keyword>
<dbReference type="NCBIfam" id="TIGR00229">
    <property type="entry name" value="sensory_box"/>
    <property type="match status" value="1"/>
</dbReference>
<dbReference type="InterPro" id="IPR036890">
    <property type="entry name" value="HATPase_C_sf"/>
</dbReference>
<name>A0A0B5BET2_9BACT</name>
<dbReference type="InterPro" id="IPR000014">
    <property type="entry name" value="PAS"/>
</dbReference>
<dbReference type="PANTHER" id="PTHR43065:SF42">
    <property type="entry name" value="TWO-COMPONENT SENSOR PPRA"/>
    <property type="match status" value="1"/>
</dbReference>
<dbReference type="InterPro" id="IPR003661">
    <property type="entry name" value="HisK_dim/P_dom"/>
</dbReference>
<dbReference type="SMART" id="SM00388">
    <property type="entry name" value="HisKA"/>
    <property type="match status" value="1"/>
</dbReference>
<dbReference type="GO" id="GO:0000155">
    <property type="term" value="F:phosphorelay sensor kinase activity"/>
    <property type="evidence" value="ECO:0007669"/>
    <property type="project" value="InterPro"/>
</dbReference>
<accession>A0A0B5BET2</accession>
<keyword evidence="8" id="KW-0808">Transferase</keyword>
<dbReference type="Proteomes" id="UP000057609">
    <property type="component" value="Chromosome"/>
</dbReference>
<dbReference type="SMART" id="SM00387">
    <property type="entry name" value="HATPase_c"/>
    <property type="match status" value="1"/>
</dbReference>
<evidence type="ECO:0000313" key="8">
    <source>
        <dbReference type="EMBL" id="AJE04957.1"/>
    </source>
</evidence>
<dbReference type="CDD" id="cd00130">
    <property type="entry name" value="PAS"/>
    <property type="match status" value="1"/>
</dbReference>
<dbReference type="PROSITE" id="PS50112">
    <property type="entry name" value="PAS"/>
    <property type="match status" value="1"/>
</dbReference>
<evidence type="ECO:0000256" key="2">
    <source>
        <dbReference type="ARBA" id="ARBA00012438"/>
    </source>
</evidence>
<dbReference type="STRING" id="345632.GPICK_15080"/>
<evidence type="ECO:0000256" key="3">
    <source>
        <dbReference type="ARBA" id="ARBA00022553"/>
    </source>
</evidence>
<reference evidence="8 9" key="1">
    <citation type="journal article" date="2015" name="Genome Announc.">
        <title>Complete Genome of Geobacter pickeringii G13T, a Metal-Reducing Isolate from Sedimentary Kaolin Deposits.</title>
        <authorList>
            <person name="Badalamenti J.P."/>
            <person name="Bond D.R."/>
        </authorList>
    </citation>
    <scope>NUCLEOTIDE SEQUENCE [LARGE SCALE GENOMIC DNA]</scope>
    <source>
        <strain evidence="8 9">G13</strain>
    </source>
</reference>
<dbReference type="Gene3D" id="3.30.450.20">
    <property type="entry name" value="PAS domain"/>
    <property type="match status" value="1"/>
</dbReference>
<dbReference type="PRINTS" id="PR00344">
    <property type="entry name" value="BCTRLSENSOR"/>
</dbReference>